<protein>
    <submittedName>
        <fullName evidence="2">Uncharacterized protein</fullName>
    </submittedName>
</protein>
<dbReference type="AlphaFoldDB" id="A0A3P3ZPH0"/>
<evidence type="ECO:0000313" key="2">
    <source>
        <dbReference type="EMBL" id="VAY88730.1"/>
    </source>
</evidence>
<feature type="region of interest" description="Disordered" evidence="1">
    <location>
        <begin position="81"/>
        <end position="109"/>
    </location>
</feature>
<accession>A0A3P3ZPH0</accession>
<proteinExistence type="predicted"/>
<reference evidence="2" key="1">
    <citation type="submission" date="2018-10" db="EMBL/GenBank/DDBJ databases">
        <authorList>
            <person name="Plewniak F."/>
        </authorList>
    </citation>
    <scope>NUCLEOTIDE SEQUENCE</scope>
</reference>
<evidence type="ECO:0000256" key="1">
    <source>
        <dbReference type="SAM" id="MobiDB-lite"/>
    </source>
</evidence>
<gene>
    <name evidence="2" type="ORF">CARN8_3780002</name>
</gene>
<feature type="compositionally biased region" description="Low complexity" evidence="1">
    <location>
        <begin position="81"/>
        <end position="97"/>
    </location>
</feature>
<name>A0A3P3ZPH0_9ZZZZ</name>
<sequence>MTSLKPMRWILLGLGVWGAFMTMPAQADRGWGWGWGMMGLATGAMVGAELANPYRVYPYPYYPAPVVYAAPPVVVQQQPVVYSSPPQGQPPQRQYSQSMAPPPPGASQHTAANSWYYCASAKGYYPYVQNCPEPWRSVPAAPPGAPH</sequence>
<dbReference type="EMBL" id="UOYP01000310">
    <property type="protein sequence ID" value="VAY88730.1"/>
    <property type="molecule type" value="Genomic_DNA"/>
</dbReference>
<organism evidence="2">
    <name type="scientific">mine drainage metagenome</name>
    <dbReference type="NCBI Taxonomy" id="410659"/>
    <lineage>
        <taxon>unclassified sequences</taxon>
        <taxon>metagenomes</taxon>
        <taxon>ecological metagenomes</taxon>
    </lineage>
</organism>